<evidence type="ECO:0000313" key="2">
    <source>
        <dbReference type="Proteomes" id="UP000048965"/>
    </source>
</evidence>
<reference evidence="1 2" key="2">
    <citation type="journal article" date="2015" name="Stand. Genomic Sci.">
        <title>Draft genome sequence of marine-derived Streptomyces sp. TP-A0598, a producer of anti-MRSA antibiotic lydicamycins.</title>
        <authorList>
            <person name="Komaki H."/>
            <person name="Ichikawa N."/>
            <person name="Hosoyama A."/>
            <person name="Fujita N."/>
            <person name="Igarashi Y."/>
        </authorList>
    </citation>
    <scope>NUCLEOTIDE SEQUENCE [LARGE SCALE GENOMIC DNA]</scope>
    <source>
        <strain evidence="1 2">NBRC 110027</strain>
    </source>
</reference>
<evidence type="ECO:0000313" key="1">
    <source>
        <dbReference type="EMBL" id="GAO11136.1"/>
    </source>
</evidence>
<organism evidence="1 2">
    <name type="scientific">Streptomyces lydicamycinicus</name>
    <dbReference type="NCBI Taxonomy" id="1546107"/>
    <lineage>
        <taxon>Bacteria</taxon>
        <taxon>Bacillati</taxon>
        <taxon>Actinomycetota</taxon>
        <taxon>Actinomycetes</taxon>
        <taxon>Kitasatosporales</taxon>
        <taxon>Streptomycetaceae</taxon>
        <taxon>Streptomyces</taxon>
    </lineage>
</organism>
<reference evidence="2" key="1">
    <citation type="submission" date="2014-09" db="EMBL/GenBank/DDBJ databases">
        <title>Whole genome shotgun sequence of Streptomyces sp. NBRC 110027.</title>
        <authorList>
            <person name="Komaki H."/>
            <person name="Ichikawa N."/>
            <person name="Katano-Makiyama Y."/>
            <person name="Hosoyama A."/>
            <person name="Hashimoto M."/>
            <person name="Uohara A."/>
            <person name="Kitahashi Y."/>
            <person name="Ohji S."/>
            <person name="Kimura A."/>
            <person name="Yamazoe A."/>
            <person name="Igarashi Y."/>
            <person name="Fujita N."/>
        </authorList>
    </citation>
    <scope>NUCLEOTIDE SEQUENCE [LARGE SCALE GENOMIC DNA]</scope>
    <source>
        <strain evidence="2">NBRC 110027</strain>
    </source>
</reference>
<dbReference type="AlphaFoldDB" id="A0A0P4RC34"/>
<proteinExistence type="predicted"/>
<dbReference type="EMBL" id="BBNO01000008">
    <property type="protein sequence ID" value="GAO11136.1"/>
    <property type="molecule type" value="Genomic_DNA"/>
</dbReference>
<protein>
    <submittedName>
        <fullName evidence="1">Uncharacterized protein</fullName>
    </submittedName>
</protein>
<comment type="caution">
    <text evidence="1">The sequence shown here is derived from an EMBL/GenBank/DDBJ whole genome shotgun (WGS) entry which is preliminary data.</text>
</comment>
<gene>
    <name evidence="1" type="ORF">TPA0598_08_00470</name>
</gene>
<dbReference type="Proteomes" id="UP000048965">
    <property type="component" value="Unassembled WGS sequence"/>
</dbReference>
<name>A0A0P4RC34_9ACTN</name>
<sequence length="52" mass="5462">MCSAHNLLCEDVAWPTHGADLGKNETHIPDSTHMYRLGLGDGGLASRAPAAC</sequence>
<keyword evidence="2" id="KW-1185">Reference proteome</keyword>
<accession>A0A0P4RC34</accession>